<proteinExistence type="inferred from homology"/>
<keyword evidence="1" id="KW-0479">Metal-binding</keyword>
<evidence type="ECO:0000259" key="2">
    <source>
        <dbReference type="PROSITE" id="PS51471"/>
    </source>
</evidence>
<evidence type="ECO:0000256" key="1">
    <source>
        <dbReference type="RuleBase" id="RU003682"/>
    </source>
</evidence>
<name>A0ABU8LX02_9PSEU</name>
<dbReference type="Pfam" id="PF23169">
    <property type="entry name" value="HalD"/>
    <property type="match status" value="1"/>
</dbReference>
<keyword evidence="4" id="KW-1185">Reference proteome</keyword>
<organism evidence="3 4">
    <name type="scientific">Actinomycetospora flava</name>
    <dbReference type="NCBI Taxonomy" id="3129232"/>
    <lineage>
        <taxon>Bacteria</taxon>
        <taxon>Bacillati</taxon>
        <taxon>Actinomycetota</taxon>
        <taxon>Actinomycetes</taxon>
        <taxon>Pseudonocardiales</taxon>
        <taxon>Pseudonocardiaceae</taxon>
        <taxon>Actinomycetospora</taxon>
    </lineage>
</organism>
<protein>
    <submittedName>
        <fullName evidence="3">ArpA protein</fullName>
    </submittedName>
</protein>
<sequence length="283" mass="30615">MGSQASDGVVDTRRYPLDDPADPVWRAVVEQARRDLRADGCTVLRDVVPAAHRDRLRDEGDAVAGAAHAQVAEVNVYNTDPDPALPDDHPARVVLQRRNAFVARDHIPADHLVQRLYTHPGLQRLVAACFEVRAVHGLADPYAGLTLNVVAPGDDHPWHFDTNELAVSLLTRAPASGGLFEYCPGIRAAGDENHAGVRAVLDGDRAPVRSLELRPGDLQLFRGRFSLHRVTPVGGTTPRHAAILAYSERPGVVGSPARTRQLFGRVAPEHLAGASVRSDTLLD</sequence>
<gene>
    <name evidence="3" type="ORF">WCD58_00680</name>
</gene>
<dbReference type="Gene3D" id="2.60.120.620">
    <property type="entry name" value="q2cbj1_9rhob like domain"/>
    <property type="match status" value="1"/>
</dbReference>
<feature type="domain" description="Fe2OG dioxygenase" evidence="2">
    <location>
        <begin position="141"/>
        <end position="250"/>
    </location>
</feature>
<reference evidence="3 4" key="1">
    <citation type="submission" date="2024-03" db="EMBL/GenBank/DDBJ databases">
        <title>Actinomycetospora sp. OC33-EN07, a novel actinomycete isolated from wild orchid (Aerides multiflora).</title>
        <authorList>
            <person name="Suriyachadkun C."/>
        </authorList>
    </citation>
    <scope>NUCLEOTIDE SEQUENCE [LARGE SCALE GENOMIC DNA]</scope>
    <source>
        <strain evidence="3 4">OC33-EN07</strain>
    </source>
</reference>
<keyword evidence="1" id="KW-0560">Oxidoreductase</keyword>
<dbReference type="Proteomes" id="UP001369736">
    <property type="component" value="Unassembled WGS sequence"/>
</dbReference>
<keyword evidence="1" id="KW-0408">Iron</keyword>
<dbReference type="InterPro" id="IPR005123">
    <property type="entry name" value="Oxoglu/Fe-dep_dioxygenase_dom"/>
</dbReference>
<evidence type="ECO:0000313" key="3">
    <source>
        <dbReference type="EMBL" id="MEJ2859645.1"/>
    </source>
</evidence>
<dbReference type="InterPro" id="IPR056470">
    <property type="entry name" value="BesD/HalB-like"/>
</dbReference>
<evidence type="ECO:0000313" key="4">
    <source>
        <dbReference type="Proteomes" id="UP001369736"/>
    </source>
</evidence>
<dbReference type="EMBL" id="JBBEGM010000001">
    <property type="protein sequence ID" value="MEJ2859645.1"/>
    <property type="molecule type" value="Genomic_DNA"/>
</dbReference>
<dbReference type="PROSITE" id="PS51471">
    <property type="entry name" value="FE2OG_OXY"/>
    <property type="match status" value="1"/>
</dbReference>
<accession>A0ABU8LX02</accession>
<comment type="caution">
    <text evidence="3">The sequence shown here is derived from an EMBL/GenBank/DDBJ whole genome shotgun (WGS) entry which is preliminary data.</text>
</comment>
<dbReference type="RefSeq" id="WP_337698708.1">
    <property type="nucleotide sequence ID" value="NZ_JBBEGM010000001.1"/>
</dbReference>
<comment type="similarity">
    <text evidence="1">Belongs to the iron/ascorbate-dependent oxidoreductase family.</text>
</comment>
<dbReference type="SUPFAM" id="SSF51197">
    <property type="entry name" value="Clavaminate synthase-like"/>
    <property type="match status" value="1"/>
</dbReference>